<reference evidence="1 2" key="1">
    <citation type="submission" date="2021-06" db="EMBL/GenBank/DDBJ databases">
        <authorList>
            <person name="Kallberg Y."/>
            <person name="Tangrot J."/>
            <person name="Rosling A."/>
        </authorList>
    </citation>
    <scope>NUCLEOTIDE SEQUENCE [LARGE SCALE GENOMIC DNA]</scope>
    <source>
        <strain evidence="1 2">120-4 pot B 10/14</strain>
    </source>
</reference>
<keyword evidence="2" id="KW-1185">Reference proteome</keyword>
<evidence type="ECO:0000313" key="2">
    <source>
        <dbReference type="Proteomes" id="UP000789901"/>
    </source>
</evidence>
<gene>
    <name evidence="1" type="ORF">GMARGA_LOCUS41438</name>
</gene>
<evidence type="ECO:0000313" key="1">
    <source>
        <dbReference type="EMBL" id="CAG8852617.1"/>
    </source>
</evidence>
<feature type="non-terminal residue" evidence="1">
    <location>
        <position position="1"/>
    </location>
</feature>
<proteinExistence type="predicted"/>
<sequence>SFKKIIHTDIPDLICTTQLFKDHKHKNSITQLELLPRPLNIFHPS</sequence>
<name>A0ABN7XBQ2_GIGMA</name>
<organism evidence="1 2">
    <name type="scientific">Gigaspora margarita</name>
    <dbReference type="NCBI Taxonomy" id="4874"/>
    <lineage>
        <taxon>Eukaryota</taxon>
        <taxon>Fungi</taxon>
        <taxon>Fungi incertae sedis</taxon>
        <taxon>Mucoromycota</taxon>
        <taxon>Glomeromycotina</taxon>
        <taxon>Glomeromycetes</taxon>
        <taxon>Diversisporales</taxon>
        <taxon>Gigasporaceae</taxon>
        <taxon>Gigaspora</taxon>
    </lineage>
</organism>
<dbReference type="EMBL" id="CAJVQB010114303">
    <property type="protein sequence ID" value="CAG8852617.1"/>
    <property type="molecule type" value="Genomic_DNA"/>
</dbReference>
<protein>
    <submittedName>
        <fullName evidence="1">39018_t:CDS:1</fullName>
    </submittedName>
</protein>
<dbReference type="Proteomes" id="UP000789901">
    <property type="component" value="Unassembled WGS sequence"/>
</dbReference>
<comment type="caution">
    <text evidence="1">The sequence shown here is derived from an EMBL/GenBank/DDBJ whole genome shotgun (WGS) entry which is preliminary data.</text>
</comment>
<accession>A0ABN7XBQ2</accession>